<evidence type="ECO:0000256" key="2">
    <source>
        <dbReference type="ARBA" id="ARBA00022475"/>
    </source>
</evidence>
<evidence type="ECO:0000313" key="8">
    <source>
        <dbReference type="Proteomes" id="UP000184609"/>
    </source>
</evidence>
<evidence type="ECO:0000256" key="6">
    <source>
        <dbReference type="SAM" id="Phobius"/>
    </source>
</evidence>
<dbReference type="Pfam" id="PF13520">
    <property type="entry name" value="AA_permease_2"/>
    <property type="match status" value="1"/>
</dbReference>
<dbReference type="PANTHER" id="PTHR42770:SF11">
    <property type="entry name" value="INNER MEMBRANE TRANSPORT PROTEIN YBAT"/>
    <property type="match status" value="1"/>
</dbReference>
<keyword evidence="2" id="KW-1003">Cell membrane</keyword>
<dbReference type="RefSeq" id="WP_073571947.1">
    <property type="nucleotide sequence ID" value="NZ_FRXN01000003.1"/>
</dbReference>
<proteinExistence type="predicted"/>
<feature type="transmembrane region" description="Helical" evidence="6">
    <location>
        <begin position="66"/>
        <end position="87"/>
    </location>
</feature>
<dbReference type="GO" id="GO:0005886">
    <property type="term" value="C:plasma membrane"/>
    <property type="evidence" value="ECO:0007669"/>
    <property type="project" value="UniProtKB-SubCell"/>
</dbReference>
<evidence type="ECO:0000256" key="1">
    <source>
        <dbReference type="ARBA" id="ARBA00004651"/>
    </source>
</evidence>
<feature type="transmembrane region" description="Helical" evidence="6">
    <location>
        <begin position="36"/>
        <end position="60"/>
    </location>
</feature>
<protein>
    <submittedName>
        <fullName evidence="7">Amino acid transporter</fullName>
    </submittedName>
</protein>
<feature type="transmembrane region" description="Helical" evidence="6">
    <location>
        <begin position="215"/>
        <end position="237"/>
    </location>
</feature>
<dbReference type="PANTHER" id="PTHR42770">
    <property type="entry name" value="AMINO ACID TRANSPORTER-RELATED"/>
    <property type="match status" value="1"/>
</dbReference>
<feature type="transmembrane region" description="Helical" evidence="6">
    <location>
        <begin position="368"/>
        <end position="387"/>
    </location>
</feature>
<evidence type="ECO:0000256" key="5">
    <source>
        <dbReference type="ARBA" id="ARBA00023136"/>
    </source>
</evidence>
<feature type="transmembrane region" description="Helical" evidence="6">
    <location>
        <begin position="427"/>
        <end position="446"/>
    </location>
</feature>
<evidence type="ECO:0000256" key="4">
    <source>
        <dbReference type="ARBA" id="ARBA00022989"/>
    </source>
</evidence>
<dbReference type="STRING" id="1073327.SAMN04488108_2293"/>
<feature type="transmembrane region" description="Helical" evidence="6">
    <location>
        <begin position="147"/>
        <end position="165"/>
    </location>
</feature>
<comment type="subcellular location">
    <subcellularLocation>
        <location evidence="1">Cell membrane</location>
        <topology evidence="1">Multi-pass membrane protein</topology>
    </subcellularLocation>
</comment>
<feature type="transmembrane region" description="Helical" evidence="6">
    <location>
        <begin position="108"/>
        <end position="135"/>
    </location>
</feature>
<dbReference type="OrthoDB" id="9810109at2"/>
<feature type="transmembrane region" description="Helical" evidence="6">
    <location>
        <begin position="177"/>
        <end position="195"/>
    </location>
</feature>
<dbReference type="GO" id="GO:0022857">
    <property type="term" value="F:transmembrane transporter activity"/>
    <property type="evidence" value="ECO:0007669"/>
    <property type="project" value="InterPro"/>
</dbReference>
<dbReference type="AlphaFoldDB" id="A0A1M7ZCZ1"/>
<keyword evidence="5 6" id="KW-0472">Membrane</keyword>
<gene>
    <name evidence="7" type="ORF">SAMN04488108_2293</name>
</gene>
<dbReference type="InterPro" id="IPR050367">
    <property type="entry name" value="APC_superfamily"/>
</dbReference>
<keyword evidence="8" id="KW-1185">Reference proteome</keyword>
<feature type="transmembrane region" description="Helical" evidence="6">
    <location>
        <begin position="292"/>
        <end position="318"/>
    </location>
</feature>
<accession>A0A1M7ZCZ1</accession>
<feature type="transmembrane region" description="Helical" evidence="6">
    <location>
        <begin position="399"/>
        <end position="421"/>
    </location>
</feature>
<dbReference type="InterPro" id="IPR002293">
    <property type="entry name" value="AA/rel_permease1"/>
</dbReference>
<keyword evidence="4 6" id="KW-1133">Transmembrane helix</keyword>
<organism evidence="7 8">
    <name type="scientific">Algoriphagus zhangzhouensis</name>
    <dbReference type="NCBI Taxonomy" id="1073327"/>
    <lineage>
        <taxon>Bacteria</taxon>
        <taxon>Pseudomonadati</taxon>
        <taxon>Bacteroidota</taxon>
        <taxon>Cytophagia</taxon>
        <taxon>Cytophagales</taxon>
        <taxon>Cyclobacteriaceae</taxon>
        <taxon>Algoriphagus</taxon>
    </lineage>
</organism>
<sequence>MSLKESFNQFLSDRFKKERTTKLIRKREKELGLGELIAIALGGMVGGGIFSILGIATEYIGNATPIAILIGGVLASFAAYSYVKLALYYKDEGATYSFFKKSFPNSPLASSAIGWLIVFGYISTLALYAFTFASYFCSQIEALNDPLWQKIVAGLVITFFAVVNLVSVKGMGKLEDLLVYSKIIILLFISGMLVGKGDIQNLYPVFENQTTLDQILVVAAITFVAFEGFQLVIHAYNEMDDPQKNIPRAIYSSIGIATALYVVLAISALATIPKEIIISDKEYALAAGAKTYLGTLGQFMVIFGALLATSSAISGTLFGASRLMAVIANDGYFPKSLGRKIKVHIPDRAIITMSVLAFILLATGGLQVILEFGSITFIGVSLLMAYTNYKKRKETNSSLLLTIVALLGLFFAGLLIIYFEFTVNKEQFYYILSIYVLLGIGALFFAKRNGKSEA</sequence>
<name>A0A1M7ZCZ1_9BACT</name>
<keyword evidence="3 6" id="KW-0812">Transmembrane</keyword>
<dbReference type="PIRSF" id="PIRSF006060">
    <property type="entry name" value="AA_transporter"/>
    <property type="match status" value="1"/>
</dbReference>
<evidence type="ECO:0000313" key="7">
    <source>
        <dbReference type="EMBL" id="SHO62757.1"/>
    </source>
</evidence>
<feature type="transmembrane region" description="Helical" evidence="6">
    <location>
        <begin position="249"/>
        <end position="272"/>
    </location>
</feature>
<evidence type="ECO:0000256" key="3">
    <source>
        <dbReference type="ARBA" id="ARBA00022692"/>
    </source>
</evidence>
<dbReference type="EMBL" id="FRXN01000003">
    <property type="protein sequence ID" value="SHO62757.1"/>
    <property type="molecule type" value="Genomic_DNA"/>
</dbReference>
<reference evidence="8" key="1">
    <citation type="submission" date="2016-12" db="EMBL/GenBank/DDBJ databases">
        <authorList>
            <person name="Varghese N."/>
            <person name="Submissions S."/>
        </authorList>
    </citation>
    <scope>NUCLEOTIDE SEQUENCE [LARGE SCALE GENOMIC DNA]</scope>
    <source>
        <strain evidence="8">DSM 25035</strain>
    </source>
</reference>
<feature type="transmembrane region" description="Helical" evidence="6">
    <location>
        <begin position="345"/>
        <end position="362"/>
    </location>
</feature>
<dbReference type="Proteomes" id="UP000184609">
    <property type="component" value="Unassembled WGS sequence"/>
</dbReference>
<dbReference type="Gene3D" id="1.20.1740.10">
    <property type="entry name" value="Amino acid/polyamine transporter I"/>
    <property type="match status" value="1"/>
</dbReference>